<proteinExistence type="predicted"/>
<feature type="compositionally biased region" description="Polar residues" evidence="1">
    <location>
        <begin position="26"/>
        <end position="41"/>
    </location>
</feature>
<evidence type="ECO:0000313" key="2">
    <source>
        <dbReference type="EMBL" id="CAI5383893.1"/>
    </source>
</evidence>
<keyword evidence="2" id="KW-0946">Virion</keyword>
<protein>
    <submittedName>
        <fullName evidence="2">Coat protein</fullName>
    </submittedName>
</protein>
<accession>A0A9C7GWN5</accession>
<reference evidence="2" key="1">
    <citation type="submission" date="2022-11" db="EMBL/GenBank/DDBJ databases">
        <authorList>
            <person name="Mifsud CO J."/>
            <person name="Holmes C E."/>
            <person name="Gallagher V R."/>
            <person name="Geoghegan L J."/>
        </authorList>
    </citation>
    <scope>NUCLEOTIDE SEQUENCE</scope>
</reference>
<keyword evidence="2" id="KW-0167">Capsid protein</keyword>
<feature type="region of interest" description="Disordered" evidence="1">
    <location>
        <begin position="1"/>
        <end position="42"/>
    </location>
</feature>
<name>A0A9C7GWN5_9VIRU</name>
<gene>
    <name evidence="2" type="primary">putative coat protein</name>
</gene>
<evidence type="ECO:0000256" key="1">
    <source>
        <dbReference type="SAM" id="MobiDB-lite"/>
    </source>
</evidence>
<organism evidence="2">
    <name type="scientific">Port Orford cedar deltapartitivirus</name>
    <dbReference type="NCBI Taxonomy" id="2933095"/>
    <lineage>
        <taxon>Viruses</taxon>
        <taxon>Riboviria</taxon>
        <taxon>Orthornavirae</taxon>
        <taxon>Pisuviricota</taxon>
        <taxon>Duplopiviricetes</taxon>
        <taxon>Durnavirales</taxon>
        <taxon>Partitiviridae</taxon>
        <taxon>Deltapartitivirus</taxon>
    </lineage>
</organism>
<sequence length="338" mass="38566">MSEPAQEPIPSSGSSPSERDKRVSDQHLNASGASKLISTRTEYPKLPRGVRSSFAQPATEEVEVGNKRYDFIQMNEGFVGHKFRRTATAEQPTYVEIDVDVIATCMKEIFKHETTRILKNKGVLSTSEIQRRVNSMSDTIINGCRLMIYLKMQELHFTLLDEYDKFAESYRVKDNFELPLPYALCIQQLGLVKIASLTEELHLAPTVRTQPTRFMIEPGSSWSLSEHNEYVDYMKSLGMRFAQVNPKVKMGSTWWLYRQRQIDGILCLACPLPESNFTESGAVIHSMFFDNIEDPTGHEIADLSPIGNKFYGMMMRNPRCGIQLSSFRALCNEEHSIW</sequence>
<dbReference type="GO" id="GO:0019028">
    <property type="term" value="C:viral capsid"/>
    <property type="evidence" value="ECO:0007669"/>
    <property type="project" value="UniProtKB-KW"/>
</dbReference>
<dbReference type="EMBL" id="OX380401">
    <property type="protein sequence ID" value="CAI5383893.1"/>
    <property type="molecule type" value="Genomic_RNA"/>
</dbReference>